<dbReference type="OrthoDB" id="5171895at2"/>
<organism evidence="2 3">
    <name type="scientific">Nocardioides aurantiacus</name>
    <dbReference type="NCBI Taxonomy" id="86796"/>
    <lineage>
        <taxon>Bacteria</taxon>
        <taxon>Bacillati</taxon>
        <taxon>Actinomycetota</taxon>
        <taxon>Actinomycetes</taxon>
        <taxon>Propionibacteriales</taxon>
        <taxon>Nocardioidaceae</taxon>
        <taxon>Nocardioides</taxon>
    </lineage>
</organism>
<evidence type="ECO:0000313" key="2">
    <source>
        <dbReference type="EMBL" id="ROR92876.1"/>
    </source>
</evidence>
<proteinExistence type="predicted"/>
<dbReference type="EMBL" id="RKHO01000001">
    <property type="protein sequence ID" value="ROR92876.1"/>
    <property type="molecule type" value="Genomic_DNA"/>
</dbReference>
<sequence>MARVQQRSPVRRLVVVATALLAVAVLVVTLLAALGRPSMLPGLADCTATVGDDEVDLSTAQAQRAATVAARAMRLDLRMRTTAEAVAGELDLDDEDSVVVARALKGRAWHALSCTHGGGAAAEPDELDRRGLTARAAAVREDLDEAFGEQRVGGFAPGGVSEGHMPGSAHYEGRAVDVFFRPVTRPQKVRGWAVAHYLVAHADRLAVETVIFDGRIWTARRALQGWRDYAPDTSGRSAEVAAVLEHRDHVHVDVAD</sequence>
<accession>A0A3N2CZG0</accession>
<feature type="domain" description="ARB-07466-like C-terminal" evidence="1">
    <location>
        <begin position="130"/>
        <end position="233"/>
    </location>
</feature>
<protein>
    <recommendedName>
        <fullName evidence="1">ARB-07466-like C-terminal domain-containing protein</fullName>
    </recommendedName>
</protein>
<dbReference type="AlphaFoldDB" id="A0A3N2CZG0"/>
<evidence type="ECO:0000313" key="3">
    <source>
        <dbReference type="Proteomes" id="UP000281738"/>
    </source>
</evidence>
<dbReference type="InterPro" id="IPR058593">
    <property type="entry name" value="ARB_07466-like_C"/>
</dbReference>
<name>A0A3N2CZG0_9ACTN</name>
<reference evidence="2 3" key="1">
    <citation type="submission" date="2018-11" db="EMBL/GenBank/DDBJ databases">
        <title>Sequencing the genomes of 1000 actinobacteria strains.</title>
        <authorList>
            <person name="Klenk H.-P."/>
        </authorList>
    </citation>
    <scope>NUCLEOTIDE SEQUENCE [LARGE SCALE GENOMIC DNA]</scope>
    <source>
        <strain evidence="2 3">DSM 12652</strain>
    </source>
</reference>
<dbReference type="Pfam" id="PF26571">
    <property type="entry name" value="VldE"/>
    <property type="match status" value="1"/>
</dbReference>
<gene>
    <name evidence="2" type="ORF">EDD33_3777</name>
</gene>
<dbReference type="Proteomes" id="UP000281738">
    <property type="component" value="Unassembled WGS sequence"/>
</dbReference>
<dbReference type="RefSeq" id="WP_123392569.1">
    <property type="nucleotide sequence ID" value="NZ_RKHO01000001.1"/>
</dbReference>
<comment type="caution">
    <text evidence="2">The sequence shown here is derived from an EMBL/GenBank/DDBJ whole genome shotgun (WGS) entry which is preliminary data.</text>
</comment>
<evidence type="ECO:0000259" key="1">
    <source>
        <dbReference type="Pfam" id="PF26571"/>
    </source>
</evidence>
<keyword evidence="3" id="KW-1185">Reference proteome</keyword>